<accession>A0A6N3XCM4</accession>
<organism evidence="1 2">
    <name type="scientific">Candidatus Synechococcus spongiarum 142</name>
    <dbReference type="NCBI Taxonomy" id="1608213"/>
    <lineage>
        <taxon>Bacteria</taxon>
        <taxon>Bacillati</taxon>
        <taxon>Cyanobacteriota</taxon>
        <taxon>Cyanophyceae</taxon>
        <taxon>Synechococcales</taxon>
        <taxon>Synechococcaceae</taxon>
        <taxon>Synechococcus</taxon>
    </lineage>
</organism>
<comment type="caution">
    <text evidence="1">The sequence shown here is derived from an EMBL/GenBank/DDBJ whole genome shotgun (WGS) entry which is preliminary data.</text>
</comment>
<proteinExistence type="predicted"/>
<protein>
    <recommendedName>
        <fullName evidence="3">HNH nuclease domain-containing protein</fullName>
    </recommendedName>
</protein>
<dbReference type="EMBL" id="JXUO01000013">
    <property type="protein sequence ID" value="KKZ15418.1"/>
    <property type="molecule type" value="Genomic_DNA"/>
</dbReference>
<reference evidence="1 2" key="1">
    <citation type="submission" date="2015-01" db="EMBL/GenBank/DDBJ databases">
        <title>Lifestyle Evolution in Cyanobacterial Symbionts of Sponges.</title>
        <authorList>
            <person name="Burgsdorf I."/>
            <person name="Slaby B.M."/>
            <person name="Handley K.M."/>
            <person name="Haber M."/>
            <person name="Blom J."/>
            <person name="Marshall C.W."/>
            <person name="Gilbert J.A."/>
            <person name="Hentschel U."/>
            <person name="Steindler L."/>
        </authorList>
    </citation>
    <scope>NUCLEOTIDE SEQUENCE [LARGE SCALE GENOMIC DNA]</scope>
    <source>
        <strain evidence="1">142</strain>
    </source>
</reference>
<evidence type="ECO:0000313" key="2">
    <source>
        <dbReference type="Proteomes" id="UP000035054"/>
    </source>
</evidence>
<dbReference type="AlphaFoldDB" id="A0A6N3XCM4"/>
<evidence type="ECO:0008006" key="3">
    <source>
        <dbReference type="Google" id="ProtNLM"/>
    </source>
</evidence>
<sequence length="166" mass="18868">MAAYRFGSPDKIVCGRIGGRKAFSKPFRAALIERYNSCDTITGEKLEARYLQIDHRIPYAVAGDSSHNEGNLEAYMLLDTSSQRAKSWSCEQCRNWQNDRDEATCRSCFWASPEDYTHIAGEQVRRVDIEWRGAQVEAFERIQAHAEKENTTVAAFIKKLLAKTLG</sequence>
<name>A0A6N3XCM4_9SYNE</name>
<dbReference type="Proteomes" id="UP000035054">
    <property type="component" value="Unassembled WGS sequence"/>
</dbReference>
<evidence type="ECO:0000313" key="1">
    <source>
        <dbReference type="EMBL" id="KKZ15418.1"/>
    </source>
</evidence>
<gene>
    <name evidence="1" type="ORF">TH68_00460</name>
</gene>